<feature type="region of interest" description="Disordered" evidence="1">
    <location>
        <begin position="31"/>
        <end position="71"/>
    </location>
</feature>
<dbReference type="EMBL" id="QGKY02002305">
    <property type="protein sequence ID" value="KAF2533058.1"/>
    <property type="molecule type" value="Genomic_DNA"/>
</dbReference>
<evidence type="ECO:0000313" key="4">
    <source>
        <dbReference type="Proteomes" id="UP000266723"/>
    </source>
</evidence>
<keyword evidence="4" id="KW-1185">Reference proteome</keyword>
<reference evidence="3" key="2">
    <citation type="submission" date="2019-12" db="EMBL/GenBank/DDBJ databases">
        <authorList>
            <person name="Studholme D.J."/>
            <person name="Sarris P."/>
        </authorList>
    </citation>
    <scope>NUCLEOTIDE SEQUENCE</scope>
    <source>
        <strain evidence="3">PFS-1207/04</strain>
        <tissue evidence="3">Leaf</tissue>
    </source>
</reference>
<feature type="compositionally biased region" description="Basic and acidic residues" evidence="1">
    <location>
        <begin position="31"/>
        <end position="63"/>
    </location>
</feature>
<accession>A0A8S9FLT5</accession>
<reference evidence="3 4" key="3">
    <citation type="journal article" date="2020" name="BMC Genomics">
        <title>Intraspecific diversification of the crop wild relative Brassica cretica Lam. using demographic model selection.</title>
        <authorList>
            <person name="Kioukis A."/>
            <person name="Michalopoulou V.A."/>
            <person name="Briers L."/>
            <person name="Pirintsos S."/>
            <person name="Studholme D.J."/>
            <person name="Pavlidis P."/>
            <person name="Sarris P.F."/>
        </authorList>
    </citation>
    <scope>NUCLEOTIDE SEQUENCE [LARGE SCALE GENOMIC DNA]</scope>
    <source>
        <strain evidence="4">cv. PFS-1207/04</strain>
        <strain evidence="3">PFS-1207/04</strain>
    </source>
</reference>
<organism evidence="2">
    <name type="scientific">Brassica cretica</name>
    <name type="common">Mustard</name>
    <dbReference type="NCBI Taxonomy" id="69181"/>
    <lineage>
        <taxon>Eukaryota</taxon>
        <taxon>Viridiplantae</taxon>
        <taxon>Streptophyta</taxon>
        <taxon>Embryophyta</taxon>
        <taxon>Tracheophyta</taxon>
        <taxon>Spermatophyta</taxon>
        <taxon>Magnoliopsida</taxon>
        <taxon>eudicotyledons</taxon>
        <taxon>Gunneridae</taxon>
        <taxon>Pentapetalae</taxon>
        <taxon>rosids</taxon>
        <taxon>malvids</taxon>
        <taxon>Brassicales</taxon>
        <taxon>Brassicaceae</taxon>
        <taxon>Brassiceae</taxon>
        <taxon>Brassica</taxon>
    </lineage>
</organism>
<evidence type="ECO:0000256" key="1">
    <source>
        <dbReference type="SAM" id="MobiDB-lite"/>
    </source>
</evidence>
<protein>
    <submittedName>
        <fullName evidence="2">Uncharacterized protein</fullName>
    </submittedName>
</protein>
<comment type="caution">
    <text evidence="2">The sequence shown here is derived from an EMBL/GenBank/DDBJ whole genome shotgun (WGS) entry which is preliminary data.</text>
</comment>
<dbReference type="AlphaFoldDB" id="A0A8S9FLT5"/>
<name>A0A8S9FLT5_BRACR</name>
<sequence>MNCKVLGARLAVKLLAGEISKVTCIKDLLLDSDHHPKTDKESPKNDTAKISRARNAEGGRMTEETTATVDG</sequence>
<proteinExistence type="predicted"/>
<evidence type="ECO:0000313" key="2">
    <source>
        <dbReference type="EMBL" id="KAF2533058.1"/>
    </source>
</evidence>
<dbReference type="EMBL" id="QGKV02000299">
    <property type="protein sequence ID" value="KAF3591214.1"/>
    <property type="molecule type" value="Genomic_DNA"/>
</dbReference>
<dbReference type="Proteomes" id="UP000266723">
    <property type="component" value="Unassembled WGS sequence"/>
</dbReference>
<gene>
    <name evidence="3" type="ORF">DY000_02022279</name>
    <name evidence="2" type="ORF">F2Q70_00029986</name>
</gene>
<evidence type="ECO:0000313" key="3">
    <source>
        <dbReference type="EMBL" id="KAF3591214.1"/>
    </source>
</evidence>
<reference evidence="2" key="1">
    <citation type="submission" date="2019-12" db="EMBL/GenBank/DDBJ databases">
        <title>Genome sequencing and annotation of Brassica cretica.</title>
        <authorList>
            <person name="Studholme D.J."/>
            <person name="Sarris P.F."/>
        </authorList>
    </citation>
    <scope>NUCLEOTIDE SEQUENCE</scope>
    <source>
        <strain evidence="2">PFS-102/07</strain>
        <tissue evidence="2">Leaf</tissue>
    </source>
</reference>